<feature type="transmembrane region" description="Helical" evidence="1">
    <location>
        <begin position="126"/>
        <end position="142"/>
    </location>
</feature>
<gene>
    <name evidence="2" type="ORF">F5984_00040</name>
</gene>
<feature type="transmembrane region" description="Helical" evidence="1">
    <location>
        <begin position="148"/>
        <end position="164"/>
    </location>
</feature>
<organism evidence="2 3">
    <name type="scientific">Rudanella paleaurantiibacter</name>
    <dbReference type="NCBI Taxonomy" id="2614655"/>
    <lineage>
        <taxon>Bacteria</taxon>
        <taxon>Pseudomonadati</taxon>
        <taxon>Bacteroidota</taxon>
        <taxon>Cytophagia</taxon>
        <taxon>Cytophagales</taxon>
        <taxon>Cytophagaceae</taxon>
        <taxon>Rudanella</taxon>
    </lineage>
</organism>
<dbReference type="RefSeq" id="WP_152121660.1">
    <property type="nucleotide sequence ID" value="NZ_WELI01000001.1"/>
</dbReference>
<proteinExistence type="predicted"/>
<sequence length="195" mass="20752">MPTILFGILFFQTPGVLGLDAFSTTLRGSLLMLIAVGTFGVPTIVILFLLRGGYIPNLHLDNRLDRRLPYLLTALVYAGVTFMFAFQMQLISDTAPEIAVILSSITLSMLLVGIISLYWKISAHGVGIGGVLGTLMAVTVKFGETDLILFLALLTGLAGLILSARLHLNAHTPAQVGAGLMLGLLVSALTVLILF</sequence>
<feature type="transmembrane region" description="Helical" evidence="1">
    <location>
        <begin position="28"/>
        <end position="50"/>
    </location>
</feature>
<keyword evidence="1" id="KW-0472">Membrane</keyword>
<name>A0A7J5U3R8_9BACT</name>
<accession>A0A7J5U3R8</accession>
<dbReference type="AlphaFoldDB" id="A0A7J5U3R8"/>
<keyword evidence="1" id="KW-1133">Transmembrane helix</keyword>
<keyword evidence="3" id="KW-1185">Reference proteome</keyword>
<comment type="caution">
    <text evidence="2">The sequence shown here is derived from an EMBL/GenBank/DDBJ whole genome shotgun (WGS) entry which is preliminary data.</text>
</comment>
<reference evidence="2 3" key="1">
    <citation type="submission" date="2019-10" db="EMBL/GenBank/DDBJ databases">
        <title>Rudanella paleaurantiibacter sp. nov., isolated from sludge.</title>
        <authorList>
            <person name="Xu S.Q."/>
        </authorList>
    </citation>
    <scope>NUCLEOTIDE SEQUENCE [LARGE SCALE GENOMIC DNA]</scope>
    <source>
        <strain evidence="2 3">HX-22-17</strain>
    </source>
</reference>
<dbReference type="EMBL" id="WELI01000001">
    <property type="protein sequence ID" value="KAB7732396.1"/>
    <property type="molecule type" value="Genomic_DNA"/>
</dbReference>
<feature type="transmembrane region" description="Helical" evidence="1">
    <location>
        <begin position="98"/>
        <end position="119"/>
    </location>
</feature>
<evidence type="ECO:0000256" key="1">
    <source>
        <dbReference type="SAM" id="Phobius"/>
    </source>
</evidence>
<evidence type="ECO:0000313" key="2">
    <source>
        <dbReference type="EMBL" id="KAB7732396.1"/>
    </source>
</evidence>
<feature type="transmembrane region" description="Helical" evidence="1">
    <location>
        <begin position="176"/>
        <end position="194"/>
    </location>
</feature>
<keyword evidence="1" id="KW-0812">Transmembrane</keyword>
<protein>
    <recommendedName>
        <fullName evidence="4">Phosphatase PAP2 family protein</fullName>
    </recommendedName>
</protein>
<feature type="transmembrane region" description="Helical" evidence="1">
    <location>
        <begin position="70"/>
        <end position="92"/>
    </location>
</feature>
<evidence type="ECO:0000313" key="3">
    <source>
        <dbReference type="Proteomes" id="UP000488299"/>
    </source>
</evidence>
<dbReference type="Proteomes" id="UP000488299">
    <property type="component" value="Unassembled WGS sequence"/>
</dbReference>
<evidence type="ECO:0008006" key="4">
    <source>
        <dbReference type="Google" id="ProtNLM"/>
    </source>
</evidence>